<dbReference type="SUPFAM" id="SSF55804">
    <property type="entry name" value="Phoshotransferase/anion transport protein"/>
    <property type="match status" value="1"/>
</dbReference>
<dbReference type="InterPro" id="IPR036095">
    <property type="entry name" value="PTS_EIIB-like_sf"/>
</dbReference>
<dbReference type="SUPFAM" id="SSF46785">
    <property type="entry name" value="Winged helix' DNA-binding domain"/>
    <property type="match status" value="1"/>
</dbReference>
<comment type="caution">
    <text evidence="8">The sequence shown here is derived from an EMBL/GenBank/DDBJ whole genome shotgun (WGS) entry which is preliminary data.</text>
</comment>
<dbReference type="InterPro" id="IPR036634">
    <property type="entry name" value="PRD_sf"/>
</dbReference>
<evidence type="ECO:0000259" key="5">
    <source>
        <dbReference type="PROSITE" id="PS51094"/>
    </source>
</evidence>
<dbReference type="EMBL" id="VUNC01000008">
    <property type="protein sequence ID" value="MST73328.1"/>
    <property type="molecule type" value="Genomic_DNA"/>
</dbReference>
<keyword evidence="9" id="KW-1185">Reference proteome</keyword>
<dbReference type="Gene3D" id="1.10.10.10">
    <property type="entry name" value="Winged helix-like DNA-binding domain superfamily/Winged helix DNA-binding domain"/>
    <property type="match status" value="2"/>
</dbReference>
<dbReference type="SMART" id="SM00420">
    <property type="entry name" value="HTH_DEOR"/>
    <property type="match status" value="1"/>
</dbReference>
<keyword evidence="2" id="KW-0677">Repeat</keyword>
<dbReference type="Pfam" id="PF00874">
    <property type="entry name" value="PRD"/>
    <property type="match status" value="1"/>
</dbReference>
<evidence type="ECO:0000256" key="4">
    <source>
        <dbReference type="ARBA" id="ARBA00023163"/>
    </source>
</evidence>
<keyword evidence="1" id="KW-0808">Transferase</keyword>
<dbReference type="InterPro" id="IPR001034">
    <property type="entry name" value="DeoR_HTH"/>
</dbReference>
<dbReference type="GO" id="GO:0009401">
    <property type="term" value="P:phosphoenolpyruvate-dependent sugar phosphotransferase system"/>
    <property type="evidence" value="ECO:0007669"/>
    <property type="project" value="InterPro"/>
</dbReference>
<dbReference type="PROSITE" id="PS51094">
    <property type="entry name" value="PTS_EIIA_TYPE_2"/>
    <property type="match status" value="1"/>
</dbReference>
<accession>A0A6N7XPX8</accession>
<evidence type="ECO:0000313" key="8">
    <source>
        <dbReference type="EMBL" id="MST73328.1"/>
    </source>
</evidence>
<proteinExistence type="predicted"/>
<dbReference type="InterPro" id="IPR016152">
    <property type="entry name" value="PTrfase/Anion_transptr"/>
</dbReference>
<dbReference type="GO" id="GO:0003700">
    <property type="term" value="F:DNA-binding transcription factor activity"/>
    <property type="evidence" value="ECO:0007669"/>
    <property type="project" value="InterPro"/>
</dbReference>
<protein>
    <submittedName>
        <fullName evidence="8">HTH domain-containing protein</fullName>
    </submittedName>
</protein>
<dbReference type="Pfam" id="PF08279">
    <property type="entry name" value="HTH_11"/>
    <property type="match status" value="2"/>
</dbReference>
<gene>
    <name evidence="8" type="ORF">FYJ68_09465</name>
</gene>
<dbReference type="GO" id="GO:0008982">
    <property type="term" value="F:protein-N(PI)-phosphohistidine-sugar phosphotransferase activity"/>
    <property type="evidence" value="ECO:0007669"/>
    <property type="project" value="InterPro"/>
</dbReference>
<organism evidence="8 9">
    <name type="scientific">Olsenella porci</name>
    <dbReference type="NCBI Taxonomy" id="2652279"/>
    <lineage>
        <taxon>Bacteria</taxon>
        <taxon>Bacillati</taxon>
        <taxon>Actinomycetota</taxon>
        <taxon>Coriobacteriia</taxon>
        <taxon>Coriobacteriales</taxon>
        <taxon>Atopobiaceae</taxon>
        <taxon>Olsenella</taxon>
    </lineage>
</organism>
<dbReference type="InterPro" id="IPR013196">
    <property type="entry name" value="HTH_11"/>
</dbReference>
<dbReference type="InterPro" id="IPR036388">
    <property type="entry name" value="WH-like_DNA-bd_sf"/>
</dbReference>
<sequence length="714" mass="80778">MLLVRYHARGMCAQVNERTVQIVHRLSRSSDDCSLGSLAEEFGVSERTIRNDIKSLNRFLSETSLGEIRLGSGGVIILPDDFQRTEGLLPVRDNVTYKMSSDERKSLGAAILVGATSYVTLADIAERFSVSRASILNDLDGMKQIVRDAGLEVESKPSRGLRVSGTEGLRRTFLVNFLDDKTPIVEQWLHFPENSSIRDDAIVVKKILNEQCHAFGLFMQDSTFRKATNALCISVMRSRQGKRLEEGETRGDTHDGRSAGDFERNVIAYVSQYCGVELGEGEVTFFSNLLRSLRFHGDQQFNLDDLQVQKITRIFIRCISEEISVDLNGDYDLFEYLSNHLESMFTTEPSHFPENPVLQEVVEDQPIVLAAVRKNLDILEEFAGREITPIETMYVALHICAALERRKNRGVRPRVVVVCDGGVGTSQLLAEELRGRFDIRIVKVMPVHDVPYIDTYRTDLVISTVPLENCPVESVVIRLPMNDREYRRIHEKLGSIVSSSDRVLDDSPENFTAQGLLERIEPIVRRKAPGDEQLLKELRLEVRRYFREAQQLEDQIIAPYLHQLLPPSHVRLDVEAGDWRDAIRESARPLLEMGYVEERYVEAMVEDVEKYGPYMALSPGVAIPHSSPENGTIKMGMSMVRLARPVDFGSEENDPIEFVFTLSAVDRKTHLRAFADLIDMVSKPGIPFLSELRAARTPEEASRIIETCEFQLIS</sequence>
<name>A0A6N7XPX8_9ACTN</name>
<dbReference type="PANTHER" id="PTHR30185">
    <property type="entry name" value="CRYPTIC BETA-GLUCOSIDE BGL OPERON ANTITERMINATOR"/>
    <property type="match status" value="1"/>
</dbReference>
<keyword evidence="3" id="KW-0805">Transcription regulation</keyword>
<dbReference type="Pfam" id="PF00359">
    <property type="entry name" value="PTS_EIIA_2"/>
    <property type="match status" value="1"/>
</dbReference>
<dbReference type="SUPFAM" id="SSF52794">
    <property type="entry name" value="PTS system IIB component-like"/>
    <property type="match status" value="1"/>
</dbReference>
<dbReference type="InterPro" id="IPR011608">
    <property type="entry name" value="PRD"/>
</dbReference>
<dbReference type="AlphaFoldDB" id="A0A6N7XPX8"/>
<evidence type="ECO:0000259" key="7">
    <source>
        <dbReference type="PROSITE" id="PS51372"/>
    </source>
</evidence>
<dbReference type="InterPro" id="IPR036390">
    <property type="entry name" value="WH_DNA-bd_sf"/>
</dbReference>
<keyword evidence="4" id="KW-0804">Transcription</keyword>
<dbReference type="PROSITE" id="PS51372">
    <property type="entry name" value="PRD_2"/>
    <property type="match status" value="1"/>
</dbReference>
<dbReference type="CDD" id="cd00211">
    <property type="entry name" value="PTS_IIA_fru"/>
    <property type="match status" value="1"/>
</dbReference>
<feature type="domain" description="PTS EIIA type-2" evidence="5">
    <location>
        <begin position="563"/>
        <end position="708"/>
    </location>
</feature>
<dbReference type="CDD" id="cd05568">
    <property type="entry name" value="PTS_IIB_bgl_like"/>
    <property type="match status" value="1"/>
</dbReference>
<dbReference type="Proteomes" id="UP000469325">
    <property type="component" value="Unassembled WGS sequence"/>
</dbReference>
<dbReference type="InterPro" id="IPR050661">
    <property type="entry name" value="BglG_antiterminators"/>
</dbReference>
<reference evidence="8 9" key="1">
    <citation type="submission" date="2019-08" db="EMBL/GenBank/DDBJ databases">
        <title>In-depth cultivation of the pig gut microbiome towards novel bacterial diversity and tailored functional studies.</title>
        <authorList>
            <person name="Wylensek D."/>
            <person name="Hitch T.C.A."/>
            <person name="Clavel T."/>
        </authorList>
    </citation>
    <scope>NUCLEOTIDE SEQUENCE [LARGE SCALE GENOMIC DNA]</scope>
    <source>
        <strain evidence="8 9">CA-Schmier-601-WT-1</strain>
    </source>
</reference>
<dbReference type="InterPro" id="IPR002178">
    <property type="entry name" value="PTS_EIIA_type-2_dom"/>
</dbReference>
<feature type="domain" description="PRD" evidence="7">
    <location>
        <begin position="303"/>
        <end position="409"/>
    </location>
</feature>
<dbReference type="SUPFAM" id="SSF63520">
    <property type="entry name" value="PTS-regulatory domain, PRD"/>
    <property type="match status" value="1"/>
</dbReference>
<evidence type="ECO:0000256" key="1">
    <source>
        <dbReference type="ARBA" id="ARBA00022679"/>
    </source>
</evidence>
<evidence type="ECO:0000313" key="9">
    <source>
        <dbReference type="Proteomes" id="UP000469325"/>
    </source>
</evidence>
<dbReference type="PROSITE" id="PS51099">
    <property type="entry name" value="PTS_EIIB_TYPE_2"/>
    <property type="match status" value="1"/>
</dbReference>
<dbReference type="InterPro" id="IPR013011">
    <property type="entry name" value="PTS_EIIB_2"/>
</dbReference>
<feature type="domain" description="PTS EIIB type-2" evidence="6">
    <location>
        <begin position="413"/>
        <end position="501"/>
    </location>
</feature>
<dbReference type="PANTHER" id="PTHR30185:SF18">
    <property type="entry name" value="TRANSCRIPTIONAL REGULATOR MTLR"/>
    <property type="match status" value="1"/>
</dbReference>
<evidence type="ECO:0000256" key="2">
    <source>
        <dbReference type="ARBA" id="ARBA00022737"/>
    </source>
</evidence>
<evidence type="ECO:0000259" key="6">
    <source>
        <dbReference type="PROSITE" id="PS51099"/>
    </source>
</evidence>
<evidence type="ECO:0000256" key="3">
    <source>
        <dbReference type="ARBA" id="ARBA00023015"/>
    </source>
</evidence>
<dbReference type="Gene3D" id="3.40.930.10">
    <property type="entry name" value="Mannitol-specific EII, Chain A"/>
    <property type="match status" value="1"/>
</dbReference>
<dbReference type="Gene3D" id="1.10.1790.10">
    <property type="entry name" value="PRD domain"/>
    <property type="match status" value="1"/>
</dbReference>